<evidence type="ECO:0000256" key="3">
    <source>
        <dbReference type="ARBA" id="ARBA00022523"/>
    </source>
</evidence>
<evidence type="ECO:0000256" key="6">
    <source>
        <dbReference type="ARBA" id="ARBA00022729"/>
    </source>
</evidence>
<keyword evidence="6 9" id="KW-0732">Signal</keyword>
<evidence type="ECO:0000256" key="2">
    <source>
        <dbReference type="ARBA" id="ARBA00008963"/>
    </source>
</evidence>
<proteinExistence type="inferred from homology"/>
<organism evidence="10 11">
    <name type="scientific">Canavalia gladiata</name>
    <name type="common">Sword bean</name>
    <name type="synonym">Dolichos gladiatus</name>
    <dbReference type="NCBI Taxonomy" id="3824"/>
    <lineage>
        <taxon>Eukaryota</taxon>
        <taxon>Viridiplantae</taxon>
        <taxon>Streptophyta</taxon>
        <taxon>Embryophyta</taxon>
        <taxon>Tracheophyta</taxon>
        <taxon>Spermatophyta</taxon>
        <taxon>Magnoliopsida</taxon>
        <taxon>eudicotyledons</taxon>
        <taxon>Gunneridae</taxon>
        <taxon>Pentapetalae</taxon>
        <taxon>rosids</taxon>
        <taxon>fabids</taxon>
        <taxon>Fabales</taxon>
        <taxon>Fabaceae</taxon>
        <taxon>Papilionoideae</taxon>
        <taxon>50 kb inversion clade</taxon>
        <taxon>NPAAA clade</taxon>
        <taxon>indigoferoid/millettioid clade</taxon>
        <taxon>Phaseoleae</taxon>
        <taxon>Canavalia</taxon>
    </lineage>
</organism>
<evidence type="ECO:0000313" key="10">
    <source>
        <dbReference type="EMBL" id="KAK7307616.1"/>
    </source>
</evidence>
<keyword evidence="7" id="KW-0379">Hydroxylation</keyword>
<dbReference type="GO" id="GO:1901371">
    <property type="term" value="P:regulation of leaf morphogenesis"/>
    <property type="evidence" value="ECO:0007669"/>
    <property type="project" value="TreeGrafter"/>
</dbReference>
<evidence type="ECO:0000256" key="9">
    <source>
        <dbReference type="SAM" id="SignalP"/>
    </source>
</evidence>
<evidence type="ECO:0000256" key="7">
    <source>
        <dbReference type="ARBA" id="ARBA00023278"/>
    </source>
</evidence>
<keyword evidence="3" id="KW-0052">Apoplast</keyword>
<accession>A0AAN9K095</accession>
<sequence>MYKYFAIFLAIVATCHGSLFAHARKIKPLDQQPSQNTNSVEVINVPTPSPNQFKVDTSNMPKHDFAEVDSGEYYSDAHYTTNAFRPTTPGNSPGVGHRKIVDVKVMGVLVQSPGVQVSVAQGVGHPHENKN</sequence>
<feature type="region of interest" description="Disordered" evidence="8">
    <location>
        <begin position="31"/>
        <end position="59"/>
    </location>
</feature>
<dbReference type="GO" id="GO:0048364">
    <property type="term" value="P:root development"/>
    <property type="evidence" value="ECO:0007669"/>
    <property type="project" value="InterPro"/>
</dbReference>
<reference evidence="10 11" key="1">
    <citation type="submission" date="2024-01" db="EMBL/GenBank/DDBJ databases">
        <title>The genomes of 5 underutilized Papilionoideae crops provide insights into root nodulation and disease resistanc.</title>
        <authorList>
            <person name="Jiang F."/>
        </authorList>
    </citation>
    <scope>NUCLEOTIDE SEQUENCE [LARGE SCALE GENOMIC DNA]</scope>
    <source>
        <strain evidence="10">LVBAO_FW01</strain>
        <tissue evidence="10">Leaves</tissue>
    </source>
</reference>
<comment type="subcellular location">
    <subcellularLocation>
        <location evidence="1">Secreted</location>
        <location evidence="1">Extracellular space</location>
        <location evidence="1">Apoplast</location>
    </subcellularLocation>
</comment>
<feature type="compositionally biased region" description="Polar residues" evidence="8">
    <location>
        <begin position="31"/>
        <end position="41"/>
    </location>
</feature>
<dbReference type="InterPro" id="IPR033250">
    <property type="entry name" value="CEP"/>
</dbReference>
<feature type="signal peptide" evidence="9">
    <location>
        <begin position="1"/>
        <end position="17"/>
    </location>
</feature>
<dbReference type="GO" id="GO:2000280">
    <property type="term" value="P:regulation of root development"/>
    <property type="evidence" value="ECO:0007669"/>
    <property type="project" value="TreeGrafter"/>
</dbReference>
<dbReference type="PANTHER" id="PTHR33348:SF44">
    <property type="entry name" value="PRECURSOR OF CEP6"/>
    <property type="match status" value="1"/>
</dbReference>
<dbReference type="AlphaFoldDB" id="A0AAN9K095"/>
<dbReference type="EMBL" id="JAYMYQ010000010">
    <property type="protein sequence ID" value="KAK7307616.1"/>
    <property type="molecule type" value="Genomic_DNA"/>
</dbReference>
<dbReference type="Proteomes" id="UP001367508">
    <property type="component" value="Unassembled WGS sequence"/>
</dbReference>
<keyword evidence="4" id="KW-0964">Secreted</keyword>
<evidence type="ECO:0000313" key="11">
    <source>
        <dbReference type="Proteomes" id="UP001367508"/>
    </source>
</evidence>
<evidence type="ECO:0000256" key="5">
    <source>
        <dbReference type="ARBA" id="ARBA00022702"/>
    </source>
</evidence>
<feature type="compositionally biased region" description="Polar residues" evidence="8">
    <location>
        <begin position="50"/>
        <end position="59"/>
    </location>
</feature>
<feature type="chain" id="PRO_5042908483" evidence="9">
    <location>
        <begin position="18"/>
        <end position="131"/>
    </location>
</feature>
<evidence type="ECO:0000256" key="8">
    <source>
        <dbReference type="SAM" id="MobiDB-lite"/>
    </source>
</evidence>
<evidence type="ECO:0000256" key="4">
    <source>
        <dbReference type="ARBA" id="ARBA00022525"/>
    </source>
</evidence>
<dbReference type="GO" id="GO:0006995">
    <property type="term" value="P:cellular response to nitrogen starvation"/>
    <property type="evidence" value="ECO:0007669"/>
    <property type="project" value="UniProtKB-ARBA"/>
</dbReference>
<name>A0AAN9K095_CANGL</name>
<dbReference type="GO" id="GO:1902025">
    <property type="term" value="P:nitrate import"/>
    <property type="evidence" value="ECO:0007669"/>
    <property type="project" value="TreeGrafter"/>
</dbReference>
<comment type="similarity">
    <text evidence="2">Belongs to the C-terminally encoded plant signaling peptide (CEP) family.</text>
</comment>
<keyword evidence="5" id="KW-0372">Hormone</keyword>
<comment type="caution">
    <text evidence="10">The sequence shown here is derived from an EMBL/GenBank/DDBJ whole genome shotgun (WGS) entry which is preliminary data.</text>
</comment>
<keyword evidence="11" id="KW-1185">Reference proteome</keyword>
<protein>
    <submittedName>
        <fullName evidence="10">Uncharacterized protein</fullName>
    </submittedName>
</protein>
<evidence type="ECO:0000256" key="1">
    <source>
        <dbReference type="ARBA" id="ARBA00004271"/>
    </source>
</evidence>
<dbReference type="GO" id="GO:0005179">
    <property type="term" value="F:hormone activity"/>
    <property type="evidence" value="ECO:0007669"/>
    <property type="project" value="UniProtKB-KW"/>
</dbReference>
<dbReference type="PANTHER" id="PTHR33348">
    <property type="entry name" value="PRECURSOR OF CEP5"/>
    <property type="match status" value="1"/>
</dbReference>
<gene>
    <name evidence="10" type="ORF">VNO77_40841</name>
</gene>
<dbReference type="GO" id="GO:0048046">
    <property type="term" value="C:apoplast"/>
    <property type="evidence" value="ECO:0007669"/>
    <property type="project" value="UniProtKB-SubCell"/>
</dbReference>